<dbReference type="HOGENOM" id="CLU_3136666_0_0_4"/>
<sequence length="49" mass="5781">MICPQRFAVGIGSLKSRFNCFQAAYCRYNRPFFGSLKPYNPLFNKRFQP</sequence>
<protein>
    <submittedName>
        <fullName evidence="1">Uncharacterized protein</fullName>
    </submittedName>
</protein>
<dbReference type="Proteomes" id="UP000003009">
    <property type="component" value="Unassembled WGS sequence"/>
</dbReference>
<dbReference type="AlphaFoldDB" id="C4GER9"/>
<reference evidence="1" key="1">
    <citation type="submission" date="2009-04" db="EMBL/GenBank/DDBJ databases">
        <authorList>
            <person name="Weinstock G."/>
            <person name="Sodergren E."/>
            <person name="Clifton S."/>
            <person name="Fulton L."/>
            <person name="Fulton B."/>
            <person name="Courtney L."/>
            <person name="Fronick C."/>
            <person name="Harrison M."/>
            <person name="Strong C."/>
            <person name="Farmer C."/>
            <person name="Delahaunty K."/>
            <person name="Markovic C."/>
            <person name="Hall O."/>
            <person name="Minx P."/>
            <person name="Tomlinson C."/>
            <person name="Mitreva M."/>
            <person name="Nelson J."/>
            <person name="Hou S."/>
            <person name="Wollam A."/>
            <person name="Pepin K.H."/>
            <person name="Johnson M."/>
            <person name="Bhonagiri V."/>
            <person name="Nash W.E."/>
            <person name="Warren W."/>
            <person name="Chinwalla A."/>
            <person name="Mardis E.R."/>
            <person name="Wilson R.K."/>
        </authorList>
    </citation>
    <scope>NUCLEOTIDE SEQUENCE [LARGE SCALE GENOMIC DNA]</scope>
    <source>
        <strain evidence="1">ATCC 51147</strain>
    </source>
</reference>
<evidence type="ECO:0000313" key="2">
    <source>
        <dbReference type="Proteomes" id="UP000003009"/>
    </source>
</evidence>
<dbReference type="EMBL" id="ACJW02000002">
    <property type="protein sequence ID" value="EEP68724.1"/>
    <property type="molecule type" value="Genomic_DNA"/>
</dbReference>
<keyword evidence="2" id="KW-1185">Reference proteome</keyword>
<organism evidence="1 2">
    <name type="scientific">Kingella oralis ATCC 51147</name>
    <dbReference type="NCBI Taxonomy" id="629741"/>
    <lineage>
        <taxon>Bacteria</taxon>
        <taxon>Pseudomonadati</taxon>
        <taxon>Pseudomonadota</taxon>
        <taxon>Betaproteobacteria</taxon>
        <taxon>Neisseriales</taxon>
        <taxon>Neisseriaceae</taxon>
        <taxon>Kingella</taxon>
    </lineage>
</organism>
<name>C4GER9_9NEIS</name>
<evidence type="ECO:0000313" key="1">
    <source>
        <dbReference type="EMBL" id="EEP68724.1"/>
    </source>
</evidence>
<proteinExistence type="predicted"/>
<comment type="caution">
    <text evidence="1">The sequence shown here is derived from an EMBL/GenBank/DDBJ whole genome shotgun (WGS) entry which is preliminary data.</text>
</comment>
<dbReference type="STRING" id="629741.GCWU000324_00628"/>
<accession>C4GER9</accession>
<gene>
    <name evidence="1" type="ORF">GCWU000324_00628</name>
</gene>